<evidence type="ECO:0000313" key="3">
    <source>
        <dbReference type="EMBL" id="CEO57390.1"/>
    </source>
</evidence>
<sequence length="733" mass="81720">MAKLSGAMDDIAKVARAGVYSTFWLGRFAKRYYNNAVNGTCLLCNNLKPDGHEKTTIWTPEGDNKPTTSLPGGGITRSPASRGEILALTLKDLSTTKLLQCRDIDPKTGAPARDCPYCRLLCEIFDHFFIDEWMSWITETRNGMPISFGLMIRQGAPLVVTTIGFVHDKYLKNARADVELYVDYVPPPQVMPALPTIGPAGIRQTDTRSLACTSFIKDSIEQCDREHPLCRNEARGFKPTRLLHLDDKDTHLRLCETAGWKQPERYAAFSHCWGGSDLVKLTPATLEGFKEGMDVSVLPNTFKDALSVAQELQIPYLWIDSLCIIQGDEADWEIEAARMGQVYSSAFIVITAASSPNPETAILGPREAEWLPKTFDLPLTHDVNVPIVARKRHILAAPMEQGQCEPPFANTGTDLKRIGPLYNRGWCFQEAYLAYRNLQFTPGAIVFECKTHRRSEDQLPPYPSTIPSARESVDPTEQWHRVVKSFTSRQLTFGSDKLPAIGGAARTMPQAQTTQYVAGLWHSTLLLDLMWHVMPYMVLAGQDRQALSYDDDNGGPPTWSWASMNWGVVWSQFPRTQLIAELLDVQVAGSHLDPYGKVSGGLLTLHGRLKRCELRSNGALTHDAFYTQADGTKSELQHYRTDGPLSLNHEAGPYGARVRRGRQGPYSSNLETTAVVFFITSNTLLVNGMWKQYQGLVLGTSPRSPGCLERVGLIWRLPAHWYDTAEEGTVQIV</sequence>
<proteinExistence type="predicted"/>
<dbReference type="AlphaFoldDB" id="A0A0B7KR25"/>
<feature type="domain" description="Heterokaryon incompatibility" evidence="2">
    <location>
        <begin position="266"/>
        <end position="430"/>
    </location>
</feature>
<dbReference type="EMBL" id="CDPU01000098">
    <property type="protein sequence ID" value="CEO57390.1"/>
    <property type="molecule type" value="Genomic_DNA"/>
</dbReference>
<organism evidence="3">
    <name type="scientific">Bionectria ochroleuca</name>
    <name type="common">Gliocladium roseum</name>
    <dbReference type="NCBI Taxonomy" id="29856"/>
    <lineage>
        <taxon>Eukaryota</taxon>
        <taxon>Fungi</taxon>
        <taxon>Dikarya</taxon>
        <taxon>Ascomycota</taxon>
        <taxon>Pezizomycotina</taxon>
        <taxon>Sordariomycetes</taxon>
        <taxon>Hypocreomycetidae</taxon>
        <taxon>Hypocreales</taxon>
        <taxon>Bionectriaceae</taxon>
        <taxon>Clonostachys</taxon>
    </lineage>
</organism>
<dbReference type="PANTHER" id="PTHR33112">
    <property type="entry name" value="DOMAIN PROTEIN, PUTATIVE-RELATED"/>
    <property type="match status" value="1"/>
</dbReference>
<name>A0A0B7KR25_BIOOC</name>
<feature type="region of interest" description="Disordered" evidence="1">
    <location>
        <begin position="55"/>
        <end position="79"/>
    </location>
</feature>
<evidence type="ECO:0000256" key="1">
    <source>
        <dbReference type="SAM" id="MobiDB-lite"/>
    </source>
</evidence>
<gene>
    <name evidence="3" type="ORF">BN869_000013448_1</name>
</gene>
<evidence type="ECO:0000259" key="2">
    <source>
        <dbReference type="Pfam" id="PF06985"/>
    </source>
</evidence>
<dbReference type="Pfam" id="PF06985">
    <property type="entry name" value="HET"/>
    <property type="match status" value="1"/>
</dbReference>
<accession>A0A0B7KR25</accession>
<dbReference type="PANTHER" id="PTHR33112:SF9">
    <property type="entry name" value="HETEROKARYON INCOMPATIBILITY DOMAIN-CONTAINING PROTEIN"/>
    <property type="match status" value="1"/>
</dbReference>
<dbReference type="InterPro" id="IPR010730">
    <property type="entry name" value="HET"/>
</dbReference>
<reference evidence="3" key="1">
    <citation type="submission" date="2015-01" db="EMBL/GenBank/DDBJ databases">
        <authorList>
            <person name="Durling Mikael"/>
        </authorList>
    </citation>
    <scope>NUCLEOTIDE SEQUENCE</scope>
</reference>
<protein>
    <recommendedName>
        <fullName evidence="2">Heterokaryon incompatibility domain-containing protein</fullName>
    </recommendedName>
</protein>